<dbReference type="Gene3D" id="3.90.640.10">
    <property type="entry name" value="Actin, Chain A, domain 4"/>
    <property type="match status" value="1"/>
</dbReference>
<dbReference type="InterPro" id="IPR043129">
    <property type="entry name" value="ATPase_NBD"/>
</dbReference>
<proteinExistence type="predicted"/>
<accession>A0A9P9EPT2</accession>
<gene>
    <name evidence="3" type="ORF">EDB81DRAFT_692772</name>
</gene>
<evidence type="ECO:0000313" key="4">
    <source>
        <dbReference type="Proteomes" id="UP000738349"/>
    </source>
</evidence>
<dbReference type="EMBL" id="JAGMUV010000011">
    <property type="protein sequence ID" value="KAH7141116.1"/>
    <property type="molecule type" value="Genomic_DNA"/>
</dbReference>
<reference evidence="3" key="1">
    <citation type="journal article" date="2021" name="Nat. Commun.">
        <title>Genetic determinants of endophytism in the Arabidopsis root mycobiome.</title>
        <authorList>
            <person name="Mesny F."/>
            <person name="Miyauchi S."/>
            <person name="Thiergart T."/>
            <person name="Pickel B."/>
            <person name="Atanasova L."/>
            <person name="Karlsson M."/>
            <person name="Huettel B."/>
            <person name="Barry K.W."/>
            <person name="Haridas S."/>
            <person name="Chen C."/>
            <person name="Bauer D."/>
            <person name="Andreopoulos W."/>
            <person name="Pangilinan J."/>
            <person name="LaButti K."/>
            <person name="Riley R."/>
            <person name="Lipzen A."/>
            <person name="Clum A."/>
            <person name="Drula E."/>
            <person name="Henrissat B."/>
            <person name="Kohler A."/>
            <person name="Grigoriev I.V."/>
            <person name="Martin F.M."/>
            <person name="Hacquard S."/>
        </authorList>
    </citation>
    <scope>NUCLEOTIDE SEQUENCE</scope>
    <source>
        <strain evidence="3">MPI-CAGE-AT-0147</strain>
    </source>
</reference>
<dbReference type="AlphaFoldDB" id="A0A9P9EPT2"/>
<dbReference type="Pfam" id="PF00012">
    <property type="entry name" value="HSP70"/>
    <property type="match status" value="1"/>
</dbReference>
<dbReference type="InterPro" id="IPR013126">
    <property type="entry name" value="Hsp_70_fam"/>
</dbReference>
<dbReference type="GO" id="GO:0140662">
    <property type="term" value="F:ATP-dependent protein folding chaperone"/>
    <property type="evidence" value="ECO:0007669"/>
    <property type="project" value="InterPro"/>
</dbReference>
<evidence type="ECO:0008006" key="5">
    <source>
        <dbReference type="Google" id="ProtNLM"/>
    </source>
</evidence>
<evidence type="ECO:0000313" key="3">
    <source>
        <dbReference type="EMBL" id="KAH7141116.1"/>
    </source>
</evidence>
<keyword evidence="2" id="KW-0067">ATP-binding</keyword>
<organism evidence="3 4">
    <name type="scientific">Dactylonectria macrodidyma</name>
    <dbReference type="NCBI Taxonomy" id="307937"/>
    <lineage>
        <taxon>Eukaryota</taxon>
        <taxon>Fungi</taxon>
        <taxon>Dikarya</taxon>
        <taxon>Ascomycota</taxon>
        <taxon>Pezizomycotina</taxon>
        <taxon>Sordariomycetes</taxon>
        <taxon>Hypocreomycetidae</taxon>
        <taxon>Hypocreales</taxon>
        <taxon>Nectriaceae</taxon>
        <taxon>Dactylonectria</taxon>
    </lineage>
</organism>
<protein>
    <recommendedName>
        <fullName evidence="5">Actin-like ATPase domain-containing protein</fullName>
    </recommendedName>
</protein>
<dbReference type="Proteomes" id="UP000738349">
    <property type="component" value="Unassembled WGS sequence"/>
</dbReference>
<dbReference type="SUPFAM" id="SSF53067">
    <property type="entry name" value="Actin-like ATPase domain"/>
    <property type="match status" value="2"/>
</dbReference>
<keyword evidence="4" id="KW-1185">Reference proteome</keyword>
<dbReference type="Gene3D" id="3.30.420.40">
    <property type="match status" value="2"/>
</dbReference>
<dbReference type="PANTHER" id="PTHR14187:SF5">
    <property type="entry name" value="HEAT SHOCK 70 KDA PROTEIN 12A"/>
    <property type="match status" value="1"/>
</dbReference>
<name>A0A9P9EPT2_9HYPO</name>
<dbReference type="PRINTS" id="PR00301">
    <property type="entry name" value="HEATSHOCK70"/>
</dbReference>
<evidence type="ECO:0000256" key="1">
    <source>
        <dbReference type="ARBA" id="ARBA00022741"/>
    </source>
</evidence>
<dbReference type="PANTHER" id="PTHR14187">
    <property type="entry name" value="ALPHA KINASE/ELONGATION FACTOR 2 KINASE"/>
    <property type="match status" value="1"/>
</dbReference>
<keyword evidence="1" id="KW-0547">Nucleotide-binding</keyword>
<evidence type="ECO:0000256" key="2">
    <source>
        <dbReference type="ARBA" id="ARBA00022840"/>
    </source>
</evidence>
<dbReference type="OrthoDB" id="2963168at2759"/>
<dbReference type="GO" id="GO:0005524">
    <property type="term" value="F:ATP binding"/>
    <property type="evidence" value="ECO:0007669"/>
    <property type="project" value="UniProtKB-KW"/>
</dbReference>
<sequence>MATLVIGLDFGTTYTGVAYCDDTAAQKGTSEIRLVDSWPGTSGSNNTNAKVPSRICYDPPPTANVTWGNRIRPDSKGTVHALMKLKLDEKMKGSANFRLLLAFLTSNMGGLDLDDVIDGDNSPPEYPGKSPVDLVADYLSRVREHTWKHLETEYGPAMLDSMKKELVVTVPAVWSERAKDQTLKAVQRANFIGPKGQICMVTEPEAAAIYTLKSMAEMIGMMRGSNSADLEVGDVLVLTDCGGGTVDLISYKITQVHPVFRVEEAAVGTGDKCGATYVEKEFLAWLEQWIGSDRFKKIPDQRKRHGSQMMSQFEENKFRFDGEDDDMEVRLPKECNIKDEESLNIEDQVLSLKTDQMKKLFDPCVNRTLELIDGQVASVMKAGLGKPKMVIVVGGFGRNAYLYKKIEEYAQARGIQTRRPKNPWSAVARGAVCRGLETSGDGLVTVRLARKFYGTPTSTPYIAGIHHEDDAYIDEYTGRKYAKGQMNWLIEKGDRLPEGNNPKTLSIRVCSHFTAGEDRSISAVLVGCSEDSAPKRFADDSAVIVCRVRGDLSDIDLKTLPKARKPNGEEYWEIDFELQATLKADVILWKALYKGKQVGETTVSYDD</sequence>
<comment type="caution">
    <text evidence="3">The sequence shown here is derived from an EMBL/GenBank/DDBJ whole genome shotgun (WGS) entry which is preliminary data.</text>
</comment>
<dbReference type="CDD" id="cd10170">
    <property type="entry name" value="ASKHA_NBD_HSP70"/>
    <property type="match status" value="1"/>
</dbReference>